<reference evidence="4" key="1">
    <citation type="submission" date="2025-08" db="UniProtKB">
        <authorList>
            <consortium name="RefSeq"/>
        </authorList>
    </citation>
    <scope>IDENTIFICATION</scope>
</reference>
<dbReference type="Pfam" id="PF26117">
    <property type="entry name" value="TTC28_C"/>
    <property type="match status" value="1"/>
</dbReference>
<keyword evidence="3" id="KW-1185">Reference proteome</keyword>
<dbReference type="InterPro" id="IPR058900">
    <property type="entry name" value="TTC28_C"/>
</dbReference>
<dbReference type="Proteomes" id="UP000079169">
    <property type="component" value="Unplaced"/>
</dbReference>
<accession>A0A1S3DFP6</accession>
<dbReference type="KEGG" id="dci:103517661"/>
<proteinExistence type="predicted"/>
<name>A0A1S3DFP6_DIACI</name>
<protein>
    <submittedName>
        <fullName evidence="4">Uncharacterized protein LOC103517661</fullName>
    </submittedName>
</protein>
<dbReference type="RefSeq" id="XP_008480928.1">
    <property type="nucleotide sequence ID" value="XM_008482706.1"/>
</dbReference>
<evidence type="ECO:0000313" key="4">
    <source>
        <dbReference type="RefSeq" id="XP_008480928.1"/>
    </source>
</evidence>
<evidence type="ECO:0000256" key="1">
    <source>
        <dbReference type="SAM" id="MobiDB-lite"/>
    </source>
</evidence>
<dbReference type="GeneID" id="103517661"/>
<evidence type="ECO:0000313" key="3">
    <source>
        <dbReference type="Proteomes" id="UP000079169"/>
    </source>
</evidence>
<feature type="domain" description="TTC28 C-terminal" evidence="2">
    <location>
        <begin position="24"/>
        <end position="90"/>
    </location>
</feature>
<dbReference type="PaxDb" id="121845-A0A1S3DFP6"/>
<sequence length="213" mass="22692">MAETIGLARPGSDGGLSRFSDTASPETVDLALDVKLWHVPGVHELLASLGLDLMGVGETEVTLRPGKSASLRPVSFALQALLALFDTQEAPKSLSLESASSLESLASLGAEEEADHLAPMLPITPAPPPPLLRHTGGAFTSYVRRRGEPDGRTSVETSPQYQLHNSVSKSRNFATTTGSVQREVGSRVVGLDGQENRCQTSWLRLAERTGVCY</sequence>
<gene>
    <name evidence="4" type="primary">LOC103517661</name>
</gene>
<dbReference type="AlphaFoldDB" id="A0A1S3DFP6"/>
<organism evidence="3 4">
    <name type="scientific">Diaphorina citri</name>
    <name type="common">Asian citrus psyllid</name>
    <dbReference type="NCBI Taxonomy" id="121845"/>
    <lineage>
        <taxon>Eukaryota</taxon>
        <taxon>Metazoa</taxon>
        <taxon>Ecdysozoa</taxon>
        <taxon>Arthropoda</taxon>
        <taxon>Hexapoda</taxon>
        <taxon>Insecta</taxon>
        <taxon>Pterygota</taxon>
        <taxon>Neoptera</taxon>
        <taxon>Paraneoptera</taxon>
        <taxon>Hemiptera</taxon>
        <taxon>Sternorrhyncha</taxon>
        <taxon>Psylloidea</taxon>
        <taxon>Psyllidae</taxon>
        <taxon>Diaphorininae</taxon>
        <taxon>Diaphorina</taxon>
    </lineage>
</organism>
<feature type="compositionally biased region" description="Polar residues" evidence="1">
    <location>
        <begin position="154"/>
        <end position="179"/>
    </location>
</feature>
<dbReference type="STRING" id="121845.A0A1S3DFP6"/>
<evidence type="ECO:0000259" key="2">
    <source>
        <dbReference type="Pfam" id="PF26117"/>
    </source>
</evidence>
<feature type="region of interest" description="Disordered" evidence="1">
    <location>
        <begin position="146"/>
        <end position="179"/>
    </location>
</feature>
<feature type="region of interest" description="Disordered" evidence="1">
    <location>
        <begin position="1"/>
        <end position="20"/>
    </location>
</feature>